<evidence type="ECO:0000259" key="8">
    <source>
        <dbReference type="Pfam" id="PF14322"/>
    </source>
</evidence>
<dbReference type="AlphaFoldDB" id="A0A2G1VNN1"/>
<evidence type="ECO:0000259" key="7">
    <source>
        <dbReference type="Pfam" id="PF07980"/>
    </source>
</evidence>
<dbReference type="SUPFAM" id="SSF48452">
    <property type="entry name" value="TPR-like"/>
    <property type="match status" value="1"/>
</dbReference>
<evidence type="ECO:0000256" key="3">
    <source>
        <dbReference type="ARBA" id="ARBA00022729"/>
    </source>
</evidence>
<evidence type="ECO:0000256" key="4">
    <source>
        <dbReference type="ARBA" id="ARBA00023136"/>
    </source>
</evidence>
<name>A0A2G1VNN1_9FLAO</name>
<comment type="similarity">
    <text evidence="2">Belongs to the SusD family.</text>
</comment>
<keyword evidence="4" id="KW-0472">Membrane</keyword>
<keyword evidence="10" id="KW-1185">Reference proteome</keyword>
<keyword evidence="3 6" id="KW-0732">Signal</keyword>
<dbReference type="Pfam" id="PF07980">
    <property type="entry name" value="SusD_RagB"/>
    <property type="match status" value="1"/>
</dbReference>
<feature type="chain" id="PRO_5013827583" evidence="6">
    <location>
        <begin position="22"/>
        <end position="540"/>
    </location>
</feature>
<reference evidence="9 10" key="1">
    <citation type="submission" date="2017-08" db="EMBL/GenBank/DDBJ databases">
        <title>The whole genome shortgun sequences of strain Leeuwenhoekiella nanhaiensis G18 from the South China Sea.</title>
        <authorList>
            <person name="Liu Q."/>
        </authorList>
    </citation>
    <scope>NUCLEOTIDE SEQUENCE [LARGE SCALE GENOMIC DNA]</scope>
    <source>
        <strain evidence="9 10">G18</strain>
    </source>
</reference>
<proteinExistence type="inferred from homology"/>
<dbReference type="Gene3D" id="1.25.40.390">
    <property type="match status" value="1"/>
</dbReference>
<evidence type="ECO:0000313" key="10">
    <source>
        <dbReference type="Proteomes" id="UP000229433"/>
    </source>
</evidence>
<evidence type="ECO:0000256" key="2">
    <source>
        <dbReference type="ARBA" id="ARBA00006275"/>
    </source>
</evidence>
<gene>
    <name evidence="9" type="ORF">CJ305_15620</name>
</gene>
<dbReference type="InterPro" id="IPR011990">
    <property type="entry name" value="TPR-like_helical_dom_sf"/>
</dbReference>
<comment type="caution">
    <text evidence="9">The sequence shown here is derived from an EMBL/GenBank/DDBJ whole genome shotgun (WGS) entry which is preliminary data.</text>
</comment>
<feature type="signal peptide" evidence="6">
    <location>
        <begin position="1"/>
        <end position="21"/>
    </location>
</feature>
<keyword evidence="5" id="KW-0998">Cell outer membrane</keyword>
<dbReference type="InterPro" id="IPR033985">
    <property type="entry name" value="SusD-like_N"/>
</dbReference>
<dbReference type="PROSITE" id="PS51257">
    <property type="entry name" value="PROKAR_LIPOPROTEIN"/>
    <property type="match status" value="1"/>
</dbReference>
<evidence type="ECO:0000256" key="6">
    <source>
        <dbReference type="SAM" id="SignalP"/>
    </source>
</evidence>
<dbReference type="OrthoDB" id="5694214at2"/>
<sequence>MKRLNKFKLVFLSILTVTAFSACTDLEIEETDSILTDGFTGIPTAEEATSTVSGMYNNIRGYVGDQANLYALSEVTTDAQLVPTRGSDWGDNGIWRQLHQHTWTADHQYIRTVFDQWNELQLTASTVLDERSASDADARAQASFLRALGMFVILDNFGQVPFRDTTADPRENPEVLTGADAVAFIASDLQNAISGLPSSSAGDDNPRATKAAARYLLAKLHLNRHIYEGTGSPAASDMNEVISLVDDIEGDGYALQDGYFEMFEPSADTETIWYVDTSTGNRIWNTLHYNFTHPDNTGGGWNGFATLAEYYDLFEGPANSNNPGEGQEERRGFVAQGGVTFTGQEFMTDTDNDGFADASNVGYGFLIGQQYALNGDPLTDRGNVPLQFKRDFVDAGTGQPSLVENGEQTGIRVIKYNPRNGAFREHEIFFRYSDAYLMKIEAIHNGGTSTDNALALMNALRTVRDATPLTTLTDQDIIDERGRELYCEFWRRNDLIRFGQYTKDWAFKDPSAVGNTDKNLFPIPNTQVILNPNLVQNPGY</sequence>
<evidence type="ECO:0000256" key="1">
    <source>
        <dbReference type="ARBA" id="ARBA00004442"/>
    </source>
</evidence>
<evidence type="ECO:0000256" key="5">
    <source>
        <dbReference type="ARBA" id="ARBA00023237"/>
    </source>
</evidence>
<feature type="domain" description="RagB/SusD" evidence="7">
    <location>
        <begin position="269"/>
        <end position="540"/>
    </location>
</feature>
<accession>A0A2G1VNN1</accession>
<organism evidence="9 10">
    <name type="scientific">Leeuwenhoekiella nanhaiensis</name>
    <dbReference type="NCBI Taxonomy" id="1655491"/>
    <lineage>
        <taxon>Bacteria</taxon>
        <taxon>Pseudomonadati</taxon>
        <taxon>Bacteroidota</taxon>
        <taxon>Flavobacteriia</taxon>
        <taxon>Flavobacteriales</taxon>
        <taxon>Flavobacteriaceae</taxon>
        <taxon>Leeuwenhoekiella</taxon>
    </lineage>
</organism>
<dbReference type="RefSeq" id="WP_099647242.1">
    <property type="nucleotide sequence ID" value="NZ_KZ319297.1"/>
</dbReference>
<feature type="domain" description="SusD-like N-terminal" evidence="8">
    <location>
        <begin position="88"/>
        <end position="222"/>
    </location>
</feature>
<dbReference type="GO" id="GO:0009279">
    <property type="term" value="C:cell outer membrane"/>
    <property type="evidence" value="ECO:0007669"/>
    <property type="project" value="UniProtKB-SubCell"/>
</dbReference>
<dbReference type="EMBL" id="NQXA01000015">
    <property type="protein sequence ID" value="PHQ28378.1"/>
    <property type="molecule type" value="Genomic_DNA"/>
</dbReference>
<protein>
    <submittedName>
        <fullName evidence="9">RagB/SusD family nutrient uptake outer membrane protein</fullName>
    </submittedName>
</protein>
<dbReference type="Proteomes" id="UP000229433">
    <property type="component" value="Unassembled WGS sequence"/>
</dbReference>
<evidence type="ECO:0000313" key="9">
    <source>
        <dbReference type="EMBL" id="PHQ28378.1"/>
    </source>
</evidence>
<dbReference type="Pfam" id="PF14322">
    <property type="entry name" value="SusD-like_3"/>
    <property type="match status" value="1"/>
</dbReference>
<dbReference type="InterPro" id="IPR012944">
    <property type="entry name" value="SusD_RagB_dom"/>
</dbReference>
<comment type="subcellular location">
    <subcellularLocation>
        <location evidence="1">Cell outer membrane</location>
    </subcellularLocation>
</comment>